<keyword evidence="6" id="KW-0472">Membrane</keyword>
<evidence type="ECO:0000256" key="1">
    <source>
        <dbReference type="ARBA" id="ARBA00004162"/>
    </source>
</evidence>
<evidence type="ECO:0000313" key="8">
    <source>
        <dbReference type="EMBL" id="RHM44386.1"/>
    </source>
</evidence>
<evidence type="ECO:0000313" key="9">
    <source>
        <dbReference type="Proteomes" id="UP000286038"/>
    </source>
</evidence>
<comment type="similarity">
    <text evidence="2 7">Belongs to the ExbD/TolR family.</text>
</comment>
<dbReference type="GO" id="GO:0015031">
    <property type="term" value="P:protein transport"/>
    <property type="evidence" value="ECO:0007669"/>
    <property type="project" value="UniProtKB-KW"/>
</dbReference>
<keyword evidence="4 7" id="KW-0812">Transmembrane</keyword>
<organism evidence="8 9">
    <name type="scientific">Butyricimonas virosa</name>
    <dbReference type="NCBI Taxonomy" id="544645"/>
    <lineage>
        <taxon>Bacteria</taxon>
        <taxon>Pseudomonadati</taxon>
        <taxon>Bacteroidota</taxon>
        <taxon>Bacteroidia</taxon>
        <taxon>Bacteroidales</taxon>
        <taxon>Odoribacteraceae</taxon>
        <taxon>Butyricimonas</taxon>
    </lineage>
</organism>
<evidence type="ECO:0000256" key="5">
    <source>
        <dbReference type="ARBA" id="ARBA00022989"/>
    </source>
</evidence>
<dbReference type="GO" id="GO:0022857">
    <property type="term" value="F:transmembrane transporter activity"/>
    <property type="evidence" value="ECO:0007669"/>
    <property type="project" value="InterPro"/>
</dbReference>
<comment type="subcellular location">
    <subcellularLocation>
        <location evidence="1">Cell membrane</location>
        <topology evidence="1">Single-pass membrane protein</topology>
    </subcellularLocation>
    <subcellularLocation>
        <location evidence="7">Cell membrane</location>
        <topology evidence="7">Single-pass type II membrane protein</topology>
    </subcellularLocation>
</comment>
<proteinExistence type="inferred from homology"/>
<reference evidence="8 9" key="1">
    <citation type="submission" date="2018-08" db="EMBL/GenBank/DDBJ databases">
        <title>A genome reference for cultivated species of the human gut microbiota.</title>
        <authorList>
            <person name="Zou Y."/>
            <person name="Xue W."/>
            <person name="Luo G."/>
        </authorList>
    </citation>
    <scope>NUCLEOTIDE SEQUENCE [LARGE SCALE GENOMIC DNA]</scope>
    <source>
        <strain evidence="8 9">AF34-33</strain>
    </source>
</reference>
<dbReference type="GO" id="GO:0005886">
    <property type="term" value="C:plasma membrane"/>
    <property type="evidence" value="ECO:0007669"/>
    <property type="project" value="UniProtKB-SubCell"/>
</dbReference>
<dbReference type="RefSeq" id="WP_118449589.1">
    <property type="nucleotide sequence ID" value="NZ_CABJDM010000006.1"/>
</dbReference>
<keyword evidence="5" id="KW-1133">Transmembrane helix</keyword>
<keyword evidence="7" id="KW-0653">Protein transport</keyword>
<dbReference type="PANTHER" id="PTHR30558:SF3">
    <property type="entry name" value="BIOPOLYMER TRANSPORT PROTEIN EXBD-RELATED"/>
    <property type="match status" value="1"/>
</dbReference>
<dbReference type="AlphaFoldDB" id="A0A415QKM0"/>
<evidence type="ECO:0000256" key="4">
    <source>
        <dbReference type="ARBA" id="ARBA00022692"/>
    </source>
</evidence>
<dbReference type="Proteomes" id="UP000286038">
    <property type="component" value="Unassembled WGS sequence"/>
</dbReference>
<dbReference type="Pfam" id="PF02472">
    <property type="entry name" value="ExbD"/>
    <property type="match status" value="1"/>
</dbReference>
<dbReference type="PANTHER" id="PTHR30558">
    <property type="entry name" value="EXBD MEMBRANE COMPONENT OF PMF-DRIVEN MACROMOLECULE IMPORT SYSTEM"/>
    <property type="match status" value="1"/>
</dbReference>
<dbReference type="EMBL" id="QRPV01000006">
    <property type="protein sequence ID" value="RHM44386.1"/>
    <property type="molecule type" value="Genomic_DNA"/>
</dbReference>
<keyword evidence="7" id="KW-0813">Transport</keyword>
<evidence type="ECO:0000256" key="7">
    <source>
        <dbReference type="RuleBase" id="RU003879"/>
    </source>
</evidence>
<dbReference type="InterPro" id="IPR003400">
    <property type="entry name" value="ExbD"/>
</dbReference>
<evidence type="ECO:0000256" key="3">
    <source>
        <dbReference type="ARBA" id="ARBA00022475"/>
    </source>
</evidence>
<name>A0A415QKM0_9BACT</name>
<protein>
    <submittedName>
        <fullName evidence="8">Biopolymer transporter ExbD</fullName>
    </submittedName>
</protein>
<evidence type="ECO:0000256" key="2">
    <source>
        <dbReference type="ARBA" id="ARBA00005811"/>
    </source>
</evidence>
<accession>A0A415QKM0</accession>
<evidence type="ECO:0000256" key="6">
    <source>
        <dbReference type="ARBA" id="ARBA00023136"/>
    </source>
</evidence>
<comment type="caution">
    <text evidence="8">The sequence shown here is derived from an EMBL/GenBank/DDBJ whole genome shotgun (WGS) entry which is preliminary data.</text>
</comment>
<keyword evidence="3" id="KW-1003">Cell membrane</keyword>
<gene>
    <name evidence="8" type="ORF">DWZ68_07445</name>
</gene>
<sequence>MSQKIKKKSTFIDMTAMSDVTVLLLTFFMLTSTFIQKEPVQVNPPQSVSEIKISESNIVSILVEPTGKVFMGLDKPQDRIEVLKKMGESYQIEFSDQELKKFSLCNSFGVPIQGMKQFLALSSEEQDKVIMNYGIPCDSTNNQFKSWMQFAREVNKDLVIAIKADQKTPYPLIKDIMATLQDLRENRYNLITSLRNMPEV</sequence>